<evidence type="ECO:0000256" key="1">
    <source>
        <dbReference type="ARBA" id="ARBA00004141"/>
    </source>
</evidence>
<comment type="caution">
    <text evidence="7">The sequence shown here is derived from an EMBL/GenBank/DDBJ whole genome shotgun (WGS) entry which is preliminary data.</text>
</comment>
<feature type="transmembrane region" description="Helical" evidence="6">
    <location>
        <begin position="37"/>
        <end position="57"/>
    </location>
</feature>
<dbReference type="InterPro" id="IPR006603">
    <property type="entry name" value="PQ-loop_rpt"/>
</dbReference>
<accession>A0A8H3DQD5</accession>
<dbReference type="EMBL" id="CAJNJQ010000122">
    <property type="protein sequence ID" value="CAE7057857.1"/>
    <property type="molecule type" value="Genomic_DNA"/>
</dbReference>
<evidence type="ECO:0000256" key="4">
    <source>
        <dbReference type="ARBA" id="ARBA00023136"/>
    </source>
</evidence>
<keyword evidence="2 6" id="KW-0812">Transmembrane</keyword>
<feature type="region of interest" description="Disordered" evidence="5">
    <location>
        <begin position="106"/>
        <end position="134"/>
    </location>
</feature>
<sequence length="291" mass="32910">MLPDNHFYSTLLGYISLATCVAIALPQAFLHWRRKSAKGISLTMLWLWLIGDIASLIGTVVQGLLHTLIILGVINGLIDILLIWQCYHYAKWQQFATIIPSLGRREQAPDMSSPSSRPNSTTPTLTGPSPSDQSRRYRSAIYHTIYVLLVIGISIMVWGLVVARVRKTANLRAGEDGTDPEFEKVGAVFGWLSMFIYTTSRYPQIYKNWKSKSCHNLSIWIFILLVIYNITNIAVRPFTSILLFTALTQTPVDPRKIHQKIVPNRKSPMDSKLSVQCDTGSYRITIHRDCT</sequence>
<keyword evidence="3 6" id="KW-1133">Transmembrane helix</keyword>
<gene>
    <name evidence="7" type="ORF">RDB_LOCUS5870</name>
</gene>
<evidence type="ECO:0000256" key="6">
    <source>
        <dbReference type="SAM" id="Phobius"/>
    </source>
</evidence>
<comment type="subcellular location">
    <subcellularLocation>
        <location evidence="1">Membrane</location>
        <topology evidence="1">Multi-pass membrane protein</topology>
    </subcellularLocation>
</comment>
<feature type="compositionally biased region" description="Low complexity" evidence="5">
    <location>
        <begin position="109"/>
        <end position="131"/>
    </location>
</feature>
<dbReference type="SMART" id="SM00679">
    <property type="entry name" value="CTNS"/>
    <property type="match status" value="2"/>
</dbReference>
<dbReference type="Proteomes" id="UP000663827">
    <property type="component" value="Unassembled WGS sequence"/>
</dbReference>
<feature type="transmembrane region" description="Helical" evidence="6">
    <location>
        <begin position="6"/>
        <end position="25"/>
    </location>
</feature>
<dbReference type="AlphaFoldDB" id="A0A8H3DQD5"/>
<evidence type="ECO:0000256" key="5">
    <source>
        <dbReference type="SAM" id="MobiDB-lite"/>
    </source>
</evidence>
<evidence type="ECO:0000256" key="3">
    <source>
        <dbReference type="ARBA" id="ARBA00022989"/>
    </source>
</evidence>
<dbReference type="PANTHER" id="PTHR16201">
    <property type="entry name" value="SEVEN TRANSMEMBRANE PROTEIN 1-RELATED"/>
    <property type="match status" value="1"/>
</dbReference>
<evidence type="ECO:0000256" key="2">
    <source>
        <dbReference type="ARBA" id="ARBA00022692"/>
    </source>
</evidence>
<organism evidence="7 8">
    <name type="scientific">Rhizoctonia solani</name>
    <dbReference type="NCBI Taxonomy" id="456999"/>
    <lineage>
        <taxon>Eukaryota</taxon>
        <taxon>Fungi</taxon>
        <taxon>Dikarya</taxon>
        <taxon>Basidiomycota</taxon>
        <taxon>Agaricomycotina</taxon>
        <taxon>Agaricomycetes</taxon>
        <taxon>Cantharellales</taxon>
        <taxon>Ceratobasidiaceae</taxon>
        <taxon>Rhizoctonia</taxon>
    </lineage>
</organism>
<feature type="transmembrane region" description="Helical" evidence="6">
    <location>
        <begin position="214"/>
        <end position="235"/>
    </location>
</feature>
<dbReference type="Pfam" id="PF04193">
    <property type="entry name" value="PQ-loop"/>
    <property type="match status" value="2"/>
</dbReference>
<proteinExistence type="predicted"/>
<dbReference type="PANTHER" id="PTHR16201:SF44">
    <property type="entry name" value="SEVEN TRANSMEMBRANE PROTEIN 1"/>
    <property type="match status" value="1"/>
</dbReference>
<dbReference type="GO" id="GO:0016020">
    <property type="term" value="C:membrane"/>
    <property type="evidence" value="ECO:0007669"/>
    <property type="project" value="UniProtKB-SubCell"/>
</dbReference>
<reference evidence="7" key="1">
    <citation type="submission" date="2021-01" db="EMBL/GenBank/DDBJ databases">
        <authorList>
            <person name="Kaushik A."/>
        </authorList>
    </citation>
    <scope>NUCLEOTIDE SEQUENCE</scope>
    <source>
        <strain evidence="7">AG5</strain>
    </source>
</reference>
<keyword evidence="4 6" id="KW-0472">Membrane</keyword>
<name>A0A8H3DQD5_9AGAM</name>
<dbReference type="InterPro" id="IPR051415">
    <property type="entry name" value="LAAT-1"/>
</dbReference>
<evidence type="ECO:0000313" key="7">
    <source>
        <dbReference type="EMBL" id="CAE7057857.1"/>
    </source>
</evidence>
<feature type="transmembrane region" description="Helical" evidence="6">
    <location>
        <begin position="145"/>
        <end position="165"/>
    </location>
</feature>
<dbReference type="Gene3D" id="1.20.1280.290">
    <property type="match status" value="2"/>
</dbReference>
<protein>
    <submittedName>
        <fullName evidence="7">Uncharacterized protein</fullName>
    </submittedName>
</protein>
<feature type="transmembrane region" description="Helical" evidence="6">
    <location>
        <begin position="63"/>
        <end position="84"/>
    </location>
</feature>
<evidence type="ECO:0000313" key="8">
    <source>
        <dbReference type="Proteomes" id="UP000663827"/>
    </source>
</evidence>